<evidence type="ECO:0000256" key="5">
    <source>
        <dbReference type="ARBA" id="ARBA00022741"/>
    </source>
</evidence>
<dbReference type="InterPro" id="IPR003661">
    <property type="entry name" value="HisK_dim/P_dom"/>
</dbReference>
<dbReference type="Gene3D" id="3.30.565.10">
    <property type="entry name" value="Histidine kinase-like ATPase, C-terminal domain"/>
    <property type="match status" value="1"/>
</dbReference>
<protein>
    <recommendedName>
        <fullName evidence="2">histidine kinase</fullName>
        <ecNumber evidence="2">2.7.13.3</ecNumber>
    </recommendedName>
</protein>
<dbReference type="InterPro" id="IPR036097">
    <property type="entry name" value="HisK_dim/P_sf"/>
</dbReference>
<keyword evidence="4" id="KW-0808">Transferase</keyword>
<keyword evidence="3" id="KW-0597">Phosphoprotein</keyword>
<dbReference type="AlphaFoldDB" id="A0A2K9NN23"/>
<dbReference type="CDD" id="cd00082">
    <property type="entry name" value="HisKA"/>
    <property type="match status" value="1"/>
</dbReference>
<keyword evidence="6" id="KW-0418">Kinase</keyword>
<dbReference type="KEGG" id="bsto:C0V70_02055"/>
<evidence type="ECO:0000256" key="2">
    <source>
        <dbReference type="ARBA" id="ARBA00012438"/>
    </source>
</evidence>
<keyword evidence="7" id="KW-0067">ATP-binding</keyword>
<dbReference type="SMART" id="SM00387">
    <property type="entry name" value="HATPase_c"/>
    <property type="match status" value="1"/>
</dbReference>
<evidence type="ECO:0000313" key="9">
    <source>
        <dbReference type="EMBL" id="AUN96907.1"/>
    </source>
</evidence>
<dbReference type="InterPro" id="IPR003594">
    <property type="entry name" value="HATPase_dom"/>
</dbReference>
<dbReference type="RefSeq" id="WP_102242202.1">
    <property type="nucleotide sequence ID" value="NZ_CP025704.1"/>
</dbReference>
<dbReference type="InterPro" id="IPR005467">
    <property type="entry name" value="His_kinase_dom"/>
</dbReference>
<dbReference type="PANTHER" id="PTHR43065:SF10">
    <property type="entry name" value="PEROXIDE STRESS-ACTIVATED HISTIDINE KINASE MAK3"/>
    <property type="match status" value="1"/>
</dbReference>
<dbReference type="PROSITE" id="PS50109">
    <property type="entry name" value="HIS_KIN"/>
    <property type="match status" value="1"/>
</dbReference>
<evidence type="ECO:0000256" key="8">
    <source>
        <dbReference type="ARBA" id="ARBA00023012"/>
    </source>
</evidence>
<keyword evidence="10" id="KW-1185">Reference proteome</keyword>
<dbReference type="SUPFAM" id="SSF47384">
    <property type="entry name" value="Homodimeric domain of signal transducing histidine kinase"/>
    <property type="match status" value="1"/>
</dbReference>
<sequence>MYQEKKQYIEDQLSNDYVVKAQNSSIAFLLGALLYFFLHREHDKYQVYIIILLVGIVILSILRLYNANRYINKKVPLQDAVKIASFSAIFNGLLWSAVGIFSILSFDTVSVQIIITFIILISFSAGSLLTLSHRWPVLMIFNFSILCPQVFYAFYHRSGDGGSLWLLAYTAVNILYIFRQANVVQSELKMRFISEYDLKESLEAIALSKKTLEVESIKTFHASRLSSLGEMAGGVAHEINNPLTIIQGITKSIMVHDQLKIDDQTREKLGKIHAASQRIAKIVKGMKTISSKHDQIEHEELKVSKALELSLGLFEERLKNESVTFRYENSTDPTIRCNPQQISQIIINLLSNALDALLKNDSQSHNLDVLVIEDKANQAVDIRVINSGPLIDSEIETKIFEPFFSTKSLGKGTGLGLSISQTLAGNNGGYLSYEVYQGKVCFKLRLPTVTA</sequence>
<keyword evidence="5" id="KW-0547">Nucleotide-binding</keyword>
<dbReference type="Pfam" id="PF00512">
    <property type="entry name" value="HisKA"/>
    <property type="match status" value="1"/>
</dbReference>
<comment type="catalytic activity">
    <reaction evidence="1">
        <text>ATP + protein L-histidine = ADP + protein N-phospho-L-histidine.</text>
        <dbReference type="EC" id="2.7.13.3"/>
    </reaction>
</comment>
<reference evidence="9 10" key="1">
    <citation type="submission" date="2018-01" db="EMBL/GenBank/DDBJ databases">
        <title>Complete genome sequence of Bacteriovorax stolpii DSM12778.</title>
        <authorList>
            <person name="Tang B."/>
            <person name="Chang J."/>
        </authorList>
    </citation>
    <scope>NUCLEOTIDE SEQUENCE [LARGE SCALE GENOMIC DNA]</scope>
    <source>
        <strain evidence="9 10">DSM 12778</strain>
    </source>
</reference>
<dbReference type="InterPro" id="IPR004358">
    <property type="entry name" value="Sig_transdc_His_kin-like_C"/>
</dbReference>
<dbReference type="GO" id="GO:0000155">
    <property type="term" value="F:phosphorelay sensor kinase activity"/>
    <property type="evidence" value="ECO:0007669"/>
    <property type="project" value="InterPro"/>
</dbReference>
<dbReference type="InterPro" id="IPR036890">
    <property type="entry name" value="HATPase_C_sf"/>
</dbReference>
<dbReference type="PANTHER" id="PTHR43065">
    <property type="entry name" value="SENSOR HISTIDINE KINASE"/>
    <property type="match status" value="1"/>
</dbReference>
<evidence type="ECO:0000313" key="10">
    <source>
        <dbReference type="Proteomes" id="UP000235584"/>
    </source>
</evidence>
<dbReference type="PRINTS" id="PR00344">
    <property type="entry name" value="BCTRLSENSOR"/>
</dbReference>
<evidence type="ECO:0000256" key="1">
    <source>
        <dbReference type="ARBA" id="ARBA00000085"/>
    </source>
</evidence>
<dbReference type="SUPFAM" id="SSF55874">
    <property type="entry name" value="ATPase domain of HSP90 chaperone/DNA topoisomerase II/histidine kinase"/>
    <property type="match status" value="1"/>
</dbReference>
<accession>A0A2K9NN23</accession>
<organism evidence="9 10">
    <name type="scientific">Bacteriovorax stolpii</name>
    <name type="common">Bdellovibrio stolpii</name>
    <dbReference type="NCBI Taxonomy" id="960"/>
    <lineage>
        <taxon>Bacteria</taxon>
        <taxon>Pseudomonadati</taxon>
        <taxon>Bdellovibrionota</taxon>
        <taxon>Bacteriovoracia</taxon>
        <taxon>Bacteriovoracales</taxon>
        <taxon>Bacteriovoracaceae</taxon>
        <taxon>Bacteriovorax</taxon>
    </lineage>
</organism>
<evidence type="ECO:0000256" key="4">
    <source>
        <dbReference type="ARBA" id="ARBA00022679"/>
    </source>
</evidence>
<evidence type="ECO:0000256" key="7">
    <source>
        <dbReference type="ARBA" id="ARBA00022840"/>
    </source>
</evidence>
<gene>
    <name evidence="9" type="ORF">C0V70_02055</name>
</gene>
<dbReference type="Gene3D" id="1.10.287.130">
    <property type="match status" value="1"/>
</dbReference>
<dbReference type="GO" id="GO:0005524">
    <property type="term" value="F:ATP binding"/>
    <property type="evidence" value="ECO:0007669"/>
    <property type="project" value="UniProtKB-KW"/>
</dbReference>
<evidence type="ECO:0000256" key="3">
    <source>
        <dbReference type="ARBA" id="ARBA00022553"/>
    </source>
</evidence>
<keyword evidence="8" id="KW-0902">Two-component regulatory system</keyword>
<dbReference type="EC" id="2.7.13.3" evidence="2"/>
<dbReference type="Pfam" id="PF02518">
    <property type="entry name" value="HATPase_c"/>
    <property type="match status" value="1"/>
</dbReference>
<evidence type="ECO:0000256" key="6">
    <source>
        <dbReference type="ARBA" id="ARBA00022777"/>
    </source>
</evidence>
<proteinExistence type="predicted"/>
<dbReference type="EMBL" id="CP025704">
    <property type="protein sequence ID" value="AUN96907.1"/>
    <property type="molecule type" value="Genomic_DNA"/>
</dbReference>
<name>A0A2K9NN23_BACTC</name>
<dbReference type="SMART" id="SM00388">
    <property type="entry name" value="HisKA"/>
    <property type="match status" value="1"/>
</dbReference>
<dbReference type="Proteomes" id="UP000235584">
    <property type="component" value="Chromosome"/>
</dbReference>